<keyword evidence="3" id="KW-1185">Reference proteome</keyword>
<dbReference type="Proteomes" id="UP000324091">
    <property type="component" value="Chromosome 1"/>
</dbReference>
<dbReference type="InterPro" id="IPR032549">
    <property type="entry name" value="DUF4939"/>
</dbReference>
<evidence type="ECO:0000259" key="1">
    <source>
        <dbReference type="Pfam" id="PF16297"/>
    </source>
</evidence>
<feature type="domain" description="DUF4939" evidence="1">
    <location>
        <begin position="24"/>
        <end position="98"/>
    </location>
</feature>
<protein>
    <recommendedName>
        <fullName evidence="1">DUF4939 domain-containing protein</fullName>
    </recommendedName>
</protein>
<evidence type="ECO:0000313" key="3">
    <source>
        <dbReference type="Proteomes" id="UP000324091"/>
    </source>
</evidence>
<organism evidence="2 3">
    <name type="scientific">Takifugu flavidus</name>
    <name type="common">sansaifugu</name>
    <dbReference type="NCBI Taxonomy" id="433684"/>
    <lineage>
        <taxon>Eukaryota</taxon>
        <taxon>Metazoa</taxon>
        <taxon>Chordata</taxon>
        <taxon>Craniata</taxon>
        <taxon>Vertebrata</taxon>
        <taxon>Euteleostomi</taxon>
        <taxon>Actinopterygii</taxon>
        <taxon>Neopterygii</taxon>
        <taxon>Teleostei</taxon>
        <taxon>Neoteleostei</taxon>
        <taxon>Acanthomorphata</taxon>
        <taxon>Eupercaria</taxon>
        <taxon>Tetraodontiformes</taxon>
        <taxon>Tetradontoidea</taxon>
        <taxon>Tetraodontidae</taxon>
        <taxon>Takifugu</taxon>
    </lineage>
</organism>
<evidence type="ECO:0000313" key="2">
    <source>
        <dbReference type="EMBL" id="TWW81751.1"/>
    </source>
</evidence>
<dbReference type="Pfam" id="PF16297">
    <property type="entry name" value="DUF4939"/>
    <property type="match status" value="1"/>
</dbReference>
<reference evidence="2 3" key="1">
    <citation type="submission" date="2019-04" db="EMBL/GenBank/DDBJ databases">
        <title>Chromosome genome assembly for Takifugu flavidus.</title>
        <authorList>
            <person name="Xiao S."/>
        </authorList>
    </citation>
    <scope>NUCLEOTIDE SEQUENCE [LARGE SCALE GENOMIC DNA]</scope>
    <source>
        <strain evidence="2">HTHZ2018</strain>
        <tissue evidence="2">Muscle</tissue>
    </source>
</reference>
<dbReference type="AlphaFoldDB" id="A0A5C6PSL1"/>
<name>A0A5C6PSL1_9TELE</name>
<dbReference type="EMBL" id="RHFK02000001">
    <property type="protein sequence ID" value="TWW81751.1"/>
    <property type="molecule type" value="Genomic_DNA"/>
</dbReference>
<sequence length="143" mass="15654">MDLVDQDAESLSEGCWVSKTSASRIFGHRSRLSIFLLQCSLVFNLQPLTYPSNRAKIAFVVNLLSGKVAQWATAVLENQTPASSSFPAFTAELKRVFDHPVQSGEAASQILSVHAPLGARNLSLHNFWWTPAQMTTSSAGTWC</sequence>
<proteinExistence type="predicted"/>
<comment type="caution">
    <text evidence="2">The sequence shown here is derived from an EMBL/GenBank/DDBJ whole genome shotgun (WGS) entry which is preliminary data.</text>
</comment>
<gene>
    <name evidence="2" type="ORF">D4764_01G0015660</name>
</gene>
<accession>A0A5C6PSL1</accession>